<evidence type="ECO:0000313" key="1">
    <source>
        <dbReference type="EMBL" id="MED6250288.1"/>
    </source>
</evidence>
<accession>A0ABU7BL42</accession>
<reference evidence="1 2" key="1">
    <citation type="submission" date="2021-07" db="EMBL/GenBank/DDBJ databases">
        <authorList>
            <person name="Palmer J.M."/>
        </authorList>
    </citation>
    <scope>NUCLEOTIDE SEQUENCE [LARGE SCALE GENOMIC DNA]</scope>
    <source>
        <strain evidence="1 2">AT_MEX2019</strain>
        <tissue evidence="1">Muscle</tissue>
    </source>
</reference>
<name>A0ABU7BL42_9TELE</name>
<proteinExistence type="predicted"/>
<feature type="non-terminal residue" evidence="1">
    <location>
        <position position="52"/>
    </location>
</feature>
<comment type="caution">
    <text evidence="1">The sequence shown here is derived from an EMBL/GenBank/DDBJ whole genome shotgun (WGS) entry which is preliminary data.</text>
</comment>
<dbReference type="EMBL" id="JAHUTI010056374">
    <property type="protein sequence ID" value="MED6250288.1"/>
    <property type="molecule type" value="Genomic_DNA"/>
</dbReference>
<gene>
    <name evidence="1" type="ORF">ATANTOWER_028566</name>
</gene>
<protein>
    <submittedName>
        <fullName evidence="1">Uncharacterized protein</fullName>
    </submittedName>
</protein>
<sequence>MAASDGFPASFYGEPGVLGMLSNGISAFLALLQNFNTAHNGKAPVGVENILA</sequence>
<organism evidence="1 2">
    <name type="scientific">Ataeniobius toweri</name>
    <dbReference type="NCBI Taxonomy" id="208326"/>
    <lineage>
        <taxon>Eukaryota</taxon>
        <taxon>Metazoa</taxon>
        <taxon>Chordata</taxon>
        <taxon>Craniata</taxon>
        <taxon>Vertebrata</taxon>
        <taxon>Euteleostomi</taxon>
        <taxon>Actinopterygii</taxon>
        <taxon>Neopterygii</taxon>
        <taxon>Teleostei</taxon>
        <taxon>Neoteleostei</taxon>
        <taxon>Acanthomorphata</taxon>
        <taxon>Ovalentaria</taxon>
        <taxon>Atherinomorphae</taxon>
        <taxon>Cyprinodontiformes</taxon>
        <taxon>Goodeidae</taxon>
        <taxon>Ataeniobius</taxon>
    </lineage>
</organism>
<dbReference type="Proteomes" id="UP001345963">
    <property type="component" value="Unassembled WGS sequence"/>
</dbReference>
<keyword evidence="2" id="KW-1185">Reference proteome</keyword>
<evidence type="ECO:0000313" key="2">
    <source>
        <dbReference type="Proteomes" id="UP001345963"/>
    </source>
</evidence>